<evidence type="ECO:0000313" key="2">
    <source>
        <dbReference type="EMBL" id="KAF1961301.1"/>
    </source>
</evidence>
<sequence>MATLSTMTAIPTVTKTAVVPARGSRLIDADKNKAYYFPKLVVFGEVGSGAEVLSKGLKDIDMQVYDEAEVIKNHERDLPLWIEAAELRKAGQPYGKAEFDKFLGRYNIIIGTPATYFAKEIIEFTPYDTKFIVMKNVNQVAANTHRSLIQSPVSSAIDPKCLGKFAVLNELLRDEIVDLDVLRSSVGKKDDLLELDRLDSWKTICDHAGLQTPSIPFPEPSVTTTVAAVNTRWTQIINNVGINLYALLNFFLVACCAENAVDVYHAFNPGQKLNKMTVEMFHWSAWALFMIAIYIMNTPAPVDVSSVVVTAPVVIKKTYPPAPHLRKRAETPDRSPVTTRTTSPSASSATTRATTPSLSPPRQPTNGSPPRQPAKSFPPRQQQKGNQPRRGRQNSQNNGGRNNRTGGQKAVAAQKPTVPVNANGIRPARPVLGGAWGSFYENVRAGDRANIEQAVENKKKFAGQTIDYDTEFKERKSKAT</sequence>
<proteinExistence type="predicted"/>
<evidence type="ECO:0000313" key="3">
    <source>
        <dbReference type="Proteomes" id="UP000800035"/>
    </source>
</evidence>
<dbReference type="Pfam" id="PF17784">
    <property type="entry name" value="Sulfotransfer_4"/>
    <property type="match status" value="1"/>
</dbReference>
<reference evidence="2" key="1">
    <citation type="journal article" date="2020" name="Stud. Mycol.">
        <title>101 Dothideomycetes genomes: a test case for predicting lifestyles and emergence of pathogens.</title>
        <authorList>
            <person name="Haridas S."/>
            <person name="Albert R."/>
            <person name="Binder M."/>
            <person name="Bloem J."/>
            <person name="Labutti K."/>
            <person name="Salamov A."/>
            <person name="Andreopoulos B."/>
            <person name="Baker S."/>
            <person name="Barry K."/>
            <person name="Bills G."/>
            <person name="Bluhm B."/>
            <person name="Cannon C."/>
            <person name="Castanera R."/>
            <person name="Culley D."/>
            <person name="Daum C."/>
            <person name="Ezra D."/>
            <person name="Gonzalez J."/>
            <person name="Henrissat B."/>
            <person name="Kuo A."/>
            <person name="Liang C."/>
            <person name="Lipzen A."/>
            <person name="Lutzoni F."/>
            <person name="Magnuson J."/>
            <person name="Mondo S."/>
            <person name="Nolan M."/>
            <person name="Ohm R."/>
            <person name="Pangilinan J."/>
            <person name="Park H.-J."/>
            <person name="Ramirez L."/>
            <person name="Alfaro M."/>
            <person name="Sun H."/>
            <person name="Tritt A."/>
            <person name="Yoshinaga Y."/>
            <person name="Zwiers L.-H."/>
            <person name="Turgeon B."/>
            <person name="Goodwin S."/>
            <person name="Spatafora J."/>
            <person name="Crous P."/>
            <person name="Grigoriev I."/>
        </authorList>
    </citation>
    <scope>NUCLEOTIDE SEQUENCE</scope>
    <source>
        <strain evidence="2">CBS 675.92</strain>
    </source>
</reference>
<accession>A0A6A5U8Q0</accession>
<dbReference type="InterPro" id="IPR040632">
    <property type="entry name" value="Sulfotransfer_4"/>
</dbReference>
<feature type="compositionally biased region" description="Low complexity" evidence="1">
    <location>
        <begin position="393"/>
        <end position="408"/>
    </location>
</feature>
<evidence type="ECO:0000256" key="1">
    <source>
        <dbReference type="SAM" id="MobiDB-lite"/>
    </source>
</evidence>
<gene>
    <name evidence="2" type="ORF">CC80DRAFT_235080</name>
</gene>
<organism evidence="2 3">
    <name type="scientific">Byssothecium circinans</name>
    <dbReference type="NCBI Taxonomy" id="147558"/>
    <lineage>
        <taxon>Eukaryota</taxon>
        <taxon>Fungi</taxon>
        <taxon>Dikarya</taxon>
        <taxon>Ascomycota</taxon>
        <taxon>Pezizomycotina</taxon>
        <taxon>Dothideomycetes</taxon>
        <taxon>Pleosporomycetidae</taxon>
        <taxon>Pleosporales</taxon>
        <taxon>Massarineae</taxon>
        <taxon>Massarinaceae</taxon>
        <taxon>Byssothecium</taxon>
    </lineage>
</organism>
<keyword evidence="3" id="KW-1185">Reference proteome</keyword>
<dbReference type="InterPro" id="IPR027417">
    <property type="entry name" value="P-loop_NTPase"/>
</dbReference>
<dbReference type="OrthoDB" id="408152at2759"/>
<dbReference type="EMBL" id="ML976981">
    <property type="protein sequence ID" value="KAF1961301.1"/>
    <property type="molecule type" value="Genomic_DNA"/>
</dbReference>
<dbReference type="Gene3D" id="3.40.50.300">
    <property type="entry name" value="P-loop containing nucleotide triphosphate hydrolases"/>
    <property type="match status" value="1"/>
</dbReference>
<dbReference type="AlphaFoldDB" id="A0A6A5U8Q0"/>
<name>A0A6A5U8Q0_9PLEO</name>
<feature type="compositionally biased region" description="Low complexity" evidence="1">
    <location>
        <begin position="334"/>
        <end position="357"/>
    </location>
</feature>
<feature type="region of interest" description="Disordered" evidence="1">
    <location>
        <begin position="323"/>
        <end position="415"/>
    </location>
</feature>
<protein>
    <submittedName>
        <fullName evidence="2">Uncharacterized protein</fullName>
    </submittedName>
</protein>
<dbReference type="Proteomes" id="UP000800035">
    <property type="component" value="Unassembled WGS sequence"/>
</dbReference>